<proteinExistence type="predicted"/>
<evidence type="ECO:0000313" key="2">
    <source>
        <dbReference type="EMBL" id="PMD35497.1"/>
    </source>
</evidence>
<feature type="compositionally biased region" description="Basic and acidic residues" evidence="1">
    <location>
        <begin position="620"/>
        <end position="633"/>
    </location>
</feature>
<feature type="compositionally biased region" description="Basic residues" evidence="1">
    <location>
        <begin position="251"/>
        <end position="262"/>
    </location>
</feature>
<reference evidence="2 3" key="1">
    <citation type="submission" date="2016-04" db="EMBL/GenBank/DDBJ databases">
        <title>A degradative enzymes factory behind the ericoid mycorrhizal symbiosis.</title>
        <authorList>
            <consortium name="DOE Joint Genome Institute"/>
            <person name="Martino E."/>
            <person name="Morin E."/>
            <person name="Grelet G."/>
            <person name="Kuo A."/>
            <person name="Kohler A."/>
            <person name="Daghino S."/>
            <person name="Barry K."/>
            <person name="Choi C."/>
            <person name="Cichocki N."/>
            <person name="Clum A."/>
            <person name="Copeland A."/>
            <person name="Hainaut M."/>
            <person name="Haridas S."/>
            <person name="Labutti K."/>
            <person name="Lindquist E."/>
            <person name="Lipzen A."/>
            <person name="Khouja H.-R."/>
            <person name="Murat C."/>
            <person name="Ohm R."/>
            <person name="Olson A."/>
            <person name="Spatafora J."/>
            <person name="Veneault-Fourrey C."/>
            <person name="Henrissat B."/>
            <person name="Grigoriev I."/>
            <person name="Martin F."/>
            <person name="Perotto S."/>
        </authorList>
    </citation>
    <scope>NUCLEOTIDE SEQUENCE [LARGE SCALE GENOMIC DNA]</scope>
    <source>
        <strain evidence="2 3">F</strain>
    </source>
</reference>
<feature type="compositionally biased region" description="Polar residues" evidence="1">
    <location>
        <begin position="385"/>
        <end position="400"/>
    </location>
</feature>
<accession>A0A2J6RAG0</accession>
<feature type="compositionally biased region" description="Low complexity" evidence="1">
    <location>
        <begin position="455"/>
        <end position="473"/>
    </location>
</feature>
<keyword evidence="3" id="KW-1185">Reference proteome</keyword>
<protein>
    <submittedName>
        <fullName evidence="2">Uncharacterized protein</fullName>
    </submittedName>
</protein>
<feature type="compositionally biased region" description="Polar residues" evidence="1">
    <location>
        <begin position="495"/>
        <end position="509"/>
    </location>
</feature>
<feature type="region of interest" description="Disordered" evidence="1">
    <location>
        <begin position="455"/>
        <end position="520"/>
    </location>
</feature>
<name>A0A2J6RAG0_HYAVF</name>
<evidence type="ECO:0000313" key="3">
    <source>
        <dbReference type="Proteomes" id="UP000235786"/>
    </source>
</evidence>
<feature type="compositionally biased region" description="Polar residues" evidence="1">
    <location>
        <begin position="285"/>
        <end position="296"/>
    </location>
</feature>
<dbReference type="EMBL" id="KZ613952">
    <property type="protein sequence ID" value="PMD35497.1"/>
    <property type="molecule type" value="Genomic_DNA"/>
</dbReference>
<feature type="region of interest" description="Disordered" evidence="1">
    <location>
        <begin position="168"/>
        <end position="302"/>
    </location>
</feature>
<sequence>MIRLPPSTIVLGRSDLREFDRRRQRHREIEALNQGFSRFAVDTPDGTSGSSQHQHIREKLAGEDLRNLQVGDRLIAEYYDQPLALQTISPSRSKRITSPVEHNKYGPARSPMLLNITAAEPQMVIDLEDDHGYVALGSENPACDSQWLPTSLKNDFYYGGFVESPTERISDDTANMSSPFAPDDISTPQNIRVPDTSRLRNRVPLPRSPLFLSQNASSSPEHRSTTGLTPRVEPSMAHHNTPGIMFAQPARRMRRPPPRTFRHQTNSFSFDSSERASAAYEQERVASNSTNNSTARPSRDLNLHEELRGSSLQSSRVTSGMSHFLSEPSMEDLSIVRRRDESERAASALGDFLFSSPRLSLPPPFSTVSRSVSGVNRMPGFECLPQNSGNSPIRSSSHTPVKSGIEGRCPTPNSRASEFADIGEVHSSPPCASGISPRSLVRRAAETMVEFYRNHSPITHISPPRSSSSTSRRSQGRMTSSELAPRTPSRMYQVYNDSLPRSSQPQTPANLPEARHQSRFHPAYTAPVRGVGPRANRMDSGIRDIPGVERVQQLSTPLRRGVGRSASPTGMSQSGFAGLYGGRENADEEHNWAEGVRFSYAETRLWGARDARNDGASLRETPEPEDWRVGRRN</sequence>
<feature type="region of interest" description="Disordered" evidence="1">
    <location>
        <begin position="609"/>
        <end position="633"/>
    </location>
</feature>
<feature type="region of interest" description="Disordered" evidence="1">
    <location>
        <begin position="384"/>
        <end position="413"/>
    </location>
</feature>
<organism evidence="2 3">
    <name type="scientific">Hyaloscypha variabilis (strain UAMH 11265 / GT02V1 / F)</name>
    <name type="common">Meliniomyces variabilis</name>
    <dbReference type="NCBI Taxonomy" id="1149755"/>
    <lineage>
        <taxon>Eukaryota</taxon>
        <taxon>Fungi</taxon>
        <taxon>Dikarya</taxon>
        <taxon>Ascomycota</taxon>
        <taxon>Pezizomycotina</taxon>
        <taxon>Leotiomycetes</taxon>
        <taxon>Helotiales</taxon>
        <taxon>Hyaloscyphaceae</taxon>
        <taxon>Hyaloscypha</taxon>
        <taxon>Hyaloscypha variabilis</taxon>
    </lineage>
</organism>
<feature type="region of interest" description="Disordered" evidence="1">
    <location>
        <begin position="559"/>
        <end position="582"/>
    </location>
</feature>
<evidence type="ECO:0000256" key="1">
    <source>
        <dbReference type="SAM" id="MobiDB-lite"/>
    </source>
</evidence>
<feature type="compositionally biased region" description="Polar residues" evidence="1">
    <location>
        <begin position="566"/>
        <end position="575"/>
    </location>
</feature>
<dbReference type="AlphaFoldDB" id="A0A2J6RAG0"/>
<dbReference type="Proteomes" id="UP000235786">
    <property type="component" value="Unassembled WGS sequence"/>
</dbReference>
<dbReference type="OrthoDB" id="3437607at2759"/>
<gene>
    <name evidence="2" type="ORF">L207DRAFT_637856</name>
</gene>